<proteinExistence type="predicted"/>
<accession>A0ABX7U1D7</accession>
<dbReference type="RefSeq" id="WP_243769430.1">
    <property type="nucleotide sequence ID" value="NZ_CP071839.1"/>
</dbReference>
<name>A0ABX7U1D7_STRCY</name>
<protein>
    <recommendedName>
        <fullName evidence="3">DUF2071 domain-containing protein</fullName>
    </recommendedName>
</protein>
<sequence>MVSYGPPQRVYVPALRADWLTQTFVHWAYPPARIQPLLPRGLTVDTFDGAAWVSLTPFVMAGVRPPGSPAALPPFAETNLRTYVRGPDGGQGLWFLSIEVACPVMLAARAVGVPYHPGRLELARRDGVVDYSGARRGDGPRYRLTVRPGEPIRPSRQDVWLTSRWRAYTRQLGALWETPVEHAPWPLREARLDALSETCTRVVGLPPPVTEPVVHFSDGVRNVRLGVSHPIRHRGGTPAGATPDG</sequence>
<evidence type="ECO:0008006" key="3">
    <source>
        <dbReference type="Google" id="ProtNLM"/>
    </source>
</evidence>
<keyword evidence="2" id="KW-1185">Reference proteome</keyword>
<dbReference type="EMBL" id="CP071839">
    <property type="protein sequence ID" value="QTE02848.1"/>
    <property type="molecule type" value="Genomic_DNA"/>
</dbReference>
<dbReference type="InterPro" id="IPR018644">
    <property type="entry name" value="DUF2071"/>
</dbReference>
<dbReference type="PANTHER" id="PTHR39186:SF1">
    <property type="entry name" value="DUF2071 DOMAIN-CONTAINING PROTEIN"/>
    <property type="match status" value="1"/>
</dbReference>
<organism evidence="1 2">
    <name type="scientific">Streptomyces cyanogenus</name>
    <dbReference type="NCBI Taxonomy" id="80860"/>
    <lineage>
        <taxon>Bacteria</taxon>
        <taxon>Bacillati</taxon>
        <taxon>Actinomycetota</taxon>
        <taxon>Actinomycetes</taxon>
        <taxon>Kitasatosporales</taxon>
        <taxon>Streptomycetaceae</taxon>
        <taxon>Streptomyces</taxon>
    </lineage>
</organism>
<evidence type="ECO:0000313" key="2">
    <source>
        <dbReference type="Proteomes" id="UP000663908"/>
    </source>
</evidence>
<dbReference type="Proteomes" id="UP000663908">
    <property type="component" value="Chromosome"/>
</dbReference>
<dbReference type="Pfam" id="PF09844">
    <property type="entry name" value="DUF2071"/>
    <property type="match status" value="1"/>
</dbReference>
<evidence type="ECO:0000313" key="1">
    <source>
        <dbReference type="EMBL" id="QTE02848.1"/>
    </source>
</evidence>
<dbReference type="InterPro" id="IPR023375">
    <property type="entry name" value="ADC_dom_sf"/>
</dbReference>
<dbReference type="SUPFAM" id="SSF160104">
    <property type="entry name" value="Acetoacetate decarboxylase-like"/>
    <property type="match status" value="1"/>
</dbReference>
<dbReference type="PANTHER" id="PTHR39186">
    <property type="entry name" value="DUF2071 FAMILY PROTEIN"/>
    <property type="match status" value="1"/>
</dbReference>
<gene>
    <name evidence="1" type="ORF">S1361_36280</name>
</gene>
<reference evidence="1 2" key="1">
    <citation type="submission" date="2021-03" db="EMBL/GenBank/DDBJ databases">
        <title>Complete genome sequence of Streptomyces cyanogenus S136, producer of anticancer angucycline landomycin A.</title>
        <authorList>
            <person name="Hrab P."/>
            <person name="Ruckert C."/>
            <person name="Busche T."/>
            <person name="Ostash I."/>
            <person name="Kalinowski J."/>
            <person name="Fedorenko V."/>
            <person name="Yushchuk O."/>
            <person name="Ostash B."/>
        </authorList>
    </citation>
    <scope>NUCLEOTIDE SEQUENCE [LARGE SCALE GENOMIC DNA]</scope>
    <source>
        <strain evidence="1 2">S136</strain>
    </source>
</reference>